<comment type="similarity">
    <text evidence="2 13">Belongs to the sodium:solute symporter (SSF) (TC 2.A.21) family.</text>
</comment>
<evidence type="ECO:0000256" key="10">
    <source>
        <dbReference type="ARBA" id="ARBA00023136"/>
    </source>
</evidence>
<dbReference type="PROSITE" id="PS50283">
    <property type="entry name" value="NA_SOLUT_SYMP_3"/>
    <property type="match status" value="1"/>
</dbReference>
<feature type="transmembrane region" description="Helical" evidence="14">
    <location>
        <begin position="118"/>
        <end position="137"/>
    </location>
</feature>
<feature type="transmembrane region" description="Helical" evidence="14">
    <location>
        <begin position="332"/>
        <end position="353"/>
    </location>
</feature>
<evidence type="ECO:0000256" key="8">
    <source>
        <dbReference type="ARBA" id="ARBA00023053"/>
    </source>
</evidence>
<dbReference type="GO" id="GO:0005886">
    <property type="term" value="C:plasma membrane"/>
    <property type="evidence" value="ECO:0007669"/>
    <property type="project" value="UniProtKB-SubCell"/>
</dbReference>
<keyword evidence="3" id="KW-0813">Transport</keyword>
<dbReference type="Proteomes" id="UP000317243">
    <property type="component" value="Unassembled WGS sequence"/>
</dbReference>
<evidence type="ECO:0000313" key="15">
    <source>
        <dbReference type="EMBL" id="TWT40620.1"/>
    </source>
</evidence>
<dbReference type="Pfam" id="PF00474">
    <property type="entry name" value="SSF"/>
    <property type="match status" value="1"/>
</dbReference>
<feature type="transmembrane region" description="Helical" evidence="14">
    <location>
        <begin position="233"/>
        <end position="252"/>
    </location>
</feature>
<dbReference type="AlphaFoldDB" id="A0A5C5VR52"/>
<evidence type="ECO:0000256" key="2">
    <source>
        <dbReference type="ARBA" id="ARBA00006434"/>
    </source>
</evidence>
<dbReference type="GO" id="GO:0006814">
    <property type="term" value="P:sodium ion transport"/>
    <property type="evidence" value="ECO:0007669"/>
    <property type="project" value="UniProtKB-KW"/>
</dbReference>
<dbReference type="EMBL" id="SIHI01000051">
    <property type="protein sequence ID" value="TWT40620.1"/>
    <property type="molecule type" value="Genomic_DNA"/>
</dbReference>
<dbReference type="PANTHER" id="PTHR48086">
    <property type="entry name" value="SODIUM/PROLINE SYMPORTER-RELATED"/>
    <property type="match status" value="1"/>
</dbReference>
<comment type="subcellular location">
    <subcellularLocation>
        <location evidence="1">Cell membrane</location>
        <topology evidence="1">Multi-pass membrane protein</topology>
    </subcellularLocation>
</comment>
<protein>
    <submittedName>
        <fullName evidence="15">Sodium/proline symporter</fullName>
    </submittedName>
</protein>
<dbReference type="OrthoDB" id="9789704at2"/>
<dbReference type="InterPro" id="IPR001734">
    <property type="entry name" value="Na/solute_symporter"/>
</dbReference>
<dbReference type="GO" id="GO:0015293">
    <property type="term" value="F:symporter activity"/>
    <property type="evidence" value="ECO:0007669"/>
    <property type="project" value="UniProtKB-KW"/>
</dbReference>
<keyword evidence="7 14" id="KW-1133">Transmembrane helix</keyword>
<evidence type="ECO:0000256" key="13">
    <source>
        <dbReference type="RuleBase" id="RU362091"/>
    </source>
</evidence>
<evidence type="ECO:0000256" key="9">
    <source>
        <dbReference type="ARBA" id="ARBA00023065"/>
    </source>
</evidence>
<feature type="transmembrane region" description="Helical" evidence="14">
    <location>
        <begin position="496"/>
        <end position="516"/>
    </location>
</feature>
<feature type="transmembrane region" description="Helical" evidence="14">
    <location>
        <begin position="6"/>
        <end position="23"/>
    </location>
</feature>
<evidence type="ECO:0000256" key="6">
    <source>
        <dbReference type="ARBA" id="ARBA00022847"/>
    </source>
</evidence>
<evidence type="ECO:0000256" key="12">
    <source>
        <dbReference type="ARBA" id="ARBA00033708"/>
    </source>
</evidence>
<dbReference type="RefSeq" id="WP_146512238.1">
    <property type="nucleotide sequence ID" value="NZ_SIHI01000051.1"/>
</dbReference>
<evidence type="ECO:0000256" key="1">
    <source>
        <dbReference type="ARBA" id="ARBA00004651"/>
    </source>
</evidence>
<organism evidence="15 16">
    <name type="scientific">Thalassoglobus neptunius</name>
    <dbReference type="NCBI Taxonomy" id="1938619"/>
    <lineage>
        <taxon>Bacteria</taxon>
        <taxon>Pseudomonadati</taxon>
        <taxon>Planctomycetota</taxon>
        <taxon>Planctomycetia</taxon>
        <taxon>Planctomycetales</taxon>
        <taxon>Planctomycetaceae</taxon>
        <taxon>Thalassoglobus</taxon>
    </lineage>
</organism>
<keyword evidence="10 14" id="KW-0472">Membrane</keyword>
<keyword evidence="6" id="KW-0769">Symport</keyword>
<evidence type="ECO:0000256" key="4">
    <source>
        <dbReference type="ARBA" id="ARBA00022475"/>
    </source>
</evidence>
<keyword evidence="11" id="KW-0739">Sodium transport</keyword>
<dbReference type="PANTHER" id="PTHR48086:SF3">
    <property type="entry name" value="SODIUM_PROLINE SYMPORTER"/>
    <property type="match status" value="1"/>
</dbReference>
<dbReference type="InterPro" id="IPR050277">
    <property type="entry name" value="Sodium:Solute_Symporter"/>
</dbReference>
<keyword evidence="9" id="KW-0406">Ion transport</keyword>
<keyword evidence="8" id="KW-0915">Sodium</keyword>
<feature type="transmembrane region" description="Helical" evidence="14">
    <location>
        <begin position="419"/>
        <end position="441"/>
    </location>
</feature>
<evidence type="ECO:0000256" key="7">
    <source>
        <dbReference type="ARBA" id="ARBA00022989"/>
    </source>
</evidence>
<feature type="transmembrane region" description="Helical" evidence="14">
    <location>
        <begin position="157"/>
        <end position="177"/>
    </location>
</feature>
<evidence type="ECO:0000256" key="3">
    <source>
        <dbReference type="ARBA" id="ARBA00022448"/>
    </source>
</evidence>
<feature type="transmembrane region" description="Helical" evidence="14">
    <location>
        <begin position="273"/>
        <end position="293"/>
    </location>
</feature>
<accession>A0A5C5VR52</accession>
<keyword evidence="5 14" id="KW-0812">Transmembrane</keyword>
<evidence type="ECO:0000256" key="5">
    <source>
        <dbReference type="ARBA" id="ARBA00022692"/>
    </source>
</evidence>
<feature type="transmembrane region" description="Helical" evidence="14">
    <location>
        <begin position="453"/>
        <end position="476"/>
    </location>
</feature>
<comment type="catalytic activity">
    <reaction evidence="12">
        <text>L-proline(in) + Na(+)(in) = L-proline(out) + Na(+)(out)</text>
        <dbReference type="Rhea" id="RHEA:28967"/>
        <dbReference type="ChEBI" id="CHEBI:29101"/>
        <dbReference type="ChEBI" id="CHEBI:60039"/>
    </reaction>
</comment>
<dbReference type="InterPro" id="IPR038377">
    <property type="entry name" value="Na/Glc_symporter_sf"/>
</dbReference>
<gene>
    <name evidence="15" type="primary">putP_2</name>
    <name evidence="15" type="ORF">KOR42_49270</name>
</gene>
<comment type="caution">
    <text evidence="15">The sequence shown here is derived from an EMBL/GenBank/DDBJ whole genome shotgun (WGS) entry which is preliminary data.</text>
</comment>
<reference evidence="15 16" key="1">
    <citation type="submission" date="2019-02" db="EMBL/GenBank/DDBJ databases">
        <title>Deep-cultivation of Planctomycetes and their phenomic and genomic characterization uncovers novel biology.</title>
        <authorList>
            <person name="Wiegand S."/>
            <person name="Jogler M."/>
            <person name="Boedeker C."/>
            <person name="Pinto D."/>
            <person name="Vollmers J."/>
            <person name="Rivas-Marin E."/>
            <person name="Kohn T."/>
            <person name="Peeters S.H."/>
            <person name="Heuer A."/>
            <person name="Rast P."/>
            <person name="Oberbeckmann S."/>
            <person name="Bunk B."/>
            <person name="Jeske O."/>
            <person name="Meyerdierks A."/>
            <person name="Storesund J.E."/>
            <person name="Kallscheuer N."/>
            <person name="Luecker S."/>
            <person name="Lage O.M."/>
            <person name="Pohl T."/>
            <person name="Merkel B.J."/>
            <person name="Hornburger P."/>
            <person name="Mueller R.-W."/>
            <person name="Bruemmer F."/>
            <person name="Labrenz M."/>
            <person name="Spormann A.M."/>
            <person name="Op Den Camp H."/>
            <person name="Overmann J."/>
            <person name="Amann R."/>
            <person name="Jetten M.S.M."/>
            <person name="Mascher T."/>
            <person name="Medema M.H."/>
            <person name="Devos D.P."/>
            <person name="Kaster A.-K."/>
            <person name="Ovreas L."/>
            <person name="Rohde M."/>
            <person name="Galperin M.Y."/>
            <person name="Jogler C."/>
        </authorList>
    </citation>
    <scope>NUCLEOTIDE SEQUENCE [LARGE SCALE GENOMIC DNA]</scope>
    <source>
        <strain evidence="15 16">KOR42</strain>
    </source>
</reference>
<sequence>MTIPILVVLIYLGVLLLFGWLGYRRGERSEEDYYLAGRGQGWFISAMTIMATFFSSFALLGAPGMVYREGLVFALVSLNVPIAGVAIYLLGNPIRRAGKRGGYITQADMLCDHYGDGVGLRLLVALVGFLFAIPYVMMQLKAGGELAAVLFSGYDHAFEAGAIVLSVITALYIMIGGMRSVAWTDALQCALLVMGMALGGISLVVSMGGPSAFLHEVNQLPTSSLTVPGNTGFWQLPMLFTVCLLMPIGGIIQPAQWMRFYSARDADTLRRSALIFSVLLTGCFIFAIMPIGLGGQVMYPLELSADGVAPNERVGSFDQILVVMLDDLMPRLLGEVAGATLSSLVIVAIMAAAMSTADSNLHALSALFTRDIYSRFLRRGCSEREKLWSGQLLIFVATAFSLVLVLIGSRPESSLSGLMQMIVTLALFAVAFSIQLLPMTLDVLFIGRGTRNAAIISLSCGLLVAFCFTPLFPLLFAKESSPLILWINAAKELIPMHASAWGLVVNGLVFVAVSVIESRVLKARSV</sequence>
<evidence type="ECO:0000313" key="16">
    <source>
        <dbReference type="Proteomes" id="UP000317243"/>
    </source>
</evidence>
<keyword evidence="16" id="KW-1185">Reference proteome</keyword>
<feature type="transmembrane region" description="Helical" evidence="14">
    <location>
        <begin position="189"/>
        <end position="213"/>
    </location>
</feature>
<feature type="transmembrane region" description="Helical" evidence="14">
    <location>
        <begin position="43"/>
        <end position="65"/>
    </location>
</feature>
<feature type="transmembrane region" description="Helical" evidence="14">
    <location>
        <begin position="71"/>
        <end position="90"/>
    </location>
</feature>
<dbReference type="Gene3D" id="1.20.1730.10">
    <property type="entry name" value="Sodium/glucose cotransporter"/>
    <property type="match status" value="1"/>
</dbReference>
<keyword evidence="4" id="KW-1003">Cell membrane</keyword>
<name>A0A5C5VR52_9PLAN</name>
<evidence type="ECO:0000256" key="11">
    <source>
        <dbReference type="ARBA" id="ARBA00023201"/>
    </source>
</evidence>
<feature type="transmembrane region" description="Helical" evidence="14">
    <location>
        <begin position="387"/>
        <end position="407"/>
    </location>
</feature>
<evidence type="ECO:0000256" key="14">
    <source>
        <dbReference type="SAM" id="Phobius"/>
    </source>
</evidence>
<proteinExistence type="inferred from homology"/>
<dbReference type="CDD" id="cd10322">
    <property type="entry name" value="SLC5sbd"/>
    <property type="match status" value="1"/>
</dbReference>